<reference key="1">
    <citation type="submission" date="2009-07" db="EMBL/GenBank/DDBJ databases">
        <authorList>
            <person name="Genoscope - CEA"/>
        </authorList>
    </citation>
    <scope>NUCLEOTIDE SEQUENCE</scope>
    <source>
        <strain>3As</strain>
    </source>
</reference>
<dbReference type="InterPro" id="IPR007844">
    <property type="entry name" value="AsmA"/>
</dbReference>
<proteinExistence type="predicted"/>
<dbReference type="RefSeq" id="WP_013107090.1">
    <property type="nucleotide sequence ID" value="NC_014145.1"/>
</dbReference>
<dbReference type="PANTHER" id="PTHR30441:SF4">
    <property type="entry name" value="PROTEIN ASMA"/>
    <property type="match status" value="1"/>
</dbReference>
<dbReference type="PANTHER" id="PTHR30441">
    <property type="entry name" value="DUF748 DOMAIN-CONTAINING PROTEIN"/>
    <property type="match status" value="1"/>
</dbReference>
<feature type="transmembrane region" description="Helical" evidence="1">
    <location>
        <begin position="25"/>
        <end position="48"/>
    </location>
</feature>
<dbReference type="GO" id="GO:0090313">
    <property type="term" value="P:regulation of protein targeting to membrane"/>
    <property type="evidence" value="ECO:0007669"/>
    <property type="project" value="TreeGrafter"/>
</dbReference>
<dbReference type="EMBL" id="FP475956">
    <property type="protein sequence ID" value="CAZ89837.1"/>
    <property type="molecule type" value="Genomic_DNA"/>
</dbReference>
<dbReference type="HOGENOM" id="CLU_012870_0_0_4"/>
<evidence type="ECO:0000256" key="1">
    <source>
        <dbReference type="SAM" id="Phobius"/>
    </source>
</evidence>
<evidence type="ECO:0000313" key="3">
    <source>
        <dbReference type="EMBL" id="CAZ89837.1"/>
    </source>
</evidence>
<reference evidence="3" key="3">
    <citation type="submission" date="2010-07" db="EMBL/GenBank/DDBJ databases">
        <authorList>
            <person name="Genoscope - CEA"/>
        </authorList>
    </citation>
    <scope>NUCLEOTIDE SEQUENCE</scope>
    <source>
        <strain evidence="3">3As</strain>
    </source>
</reference>
<dbReference type="Proteomes" id="UP000002372">
    <property type="component" value="Chromosome"/>
</dbReference>
<reference evidence="5" key="2">
    <citation type="journal article" date="2010" name="PLoS Genet.">
        <title>Structure, function, and evolution of the Thiomonas spp. genome.</title>
        <authorList>
            <person name="Arsene-Ploetze F."/>
            <person name="Koechler S."/>
            <person name="Marchal M."/>
            <person name="Coppee J.Y."/>
            <person name="Chandler M."/>
            <person name="Bonnefoy V."/>
            <person name="Brochier-Armanet C."/>
            <person name="Barakat M."/>
            <person name="Barbe V."/>
            <person name="Battaglia-Brunet F."/>
            <person name="Bruneel O."/>
            <person name="Bryan C.G."/>
            <person name="Cleiss-Arnold J."/>
            <person name="Cruveiller S."/>
            <person name="Erhardt M."/>
            <person name="Heinrich-Salmeron A."/>
            <person name="Hommais F."/>
            <person name="Joulian C."/>
            <person name="Krin E."/>
            <person name="Lieutaud A."/>
            <person name="Lievremont D."/>
            <person name="Michel C."/>
            <person name="Muller D."/>
            <person name="Ortet P."/>
            <person name="Proux C."/>
            <person name="Siguier P."/>
            <person name="Roche D."/>
            <person name="Rouy Z."/>
            <person name="Salvignol G."/>
            <person name="Slyemi D."/>
            <person name="Talla E."/>
            <person name="Weiss S."/>
            <person name="Weissenbach J."/>
            <person name="Medigue C."/>
            <person name="Bertin P.N."/>
        </authorList>
    </citation>
    <scope>NUCLEOTIDE SEQUENCE [LARGE SCALE GENOMIC DNA]</scope>
    <source>
        <strain evidence="5">DSM 22701 / CIP 110005 / 3As</strain>
    </source>
</reference>
<keyword evidence="1" id="KW-0812">Transmembrane</keyword>
<gene>
    <name evidence="3" type="ordered locus">THI_3240</name>
    <name evidence="4" type="ORF">THICB1_70323</name>
</gene>
<feature type="domain" description="AsmA" evidence="2">
    <location>
        <begin position="483"/>
        <end position="661"/>
    </location>
</feature>
<keyword evidence="1" id="KW-1133">Transmembrane helix</keyword>
<name>D6CMQ9_THIA3</name>
<organism evidence="3 5">
    <name type="scientific">Thiomonas arsenitoxydans (strain DSM 22701 / CIP 110005 / 3As)</name>
    <dbReference type="NCBI Taxonomy" id="426114"/>
    <lineage>
        <taxon>Bacteria</taxon>
        <taxon>Pseudomonadati</taxon>
        <taxon>Pseudomonadota</taxon>
        <taxon>Betaproteobacteria</taxon>
        <taxon>Burkholderiales</taxon>
        <taxon>Thiomonas</taxon>
    </lineage>
</organism>
<evidence type="ECO:0000313" key="4">
    <source>
        <dbReference type="EMBL" id="CQR38074.1"/>
    </source>
</evidence>
<reference evidence="4 6" key="4">
    <citation type="submission" date="2015-03" db="EMBL/GenBank/DDBJ databases">
        <authorList>
            <person name="Regsiter A."/>
            <person name="william w."/>
        </authorList>
    </citation>
    <scope>NUCLEOTIDE SEQUENCE [LARGE SCALE GENOMIC DNA]</scope>
    <source>
        <strain evidence="4 6">CB1</strain>
    </source>
</reference>
<dbReference type="GO" id="GO:0005886">
    <property type="term" value="C:plasma membrane"/>
    <property type="evidence" value="ECO:0007669"/>
    <property type="project" value="TreeGrafter"/>
</dbReference>
<evidence type="ECO:0000313" key="6">
    <source>
        <dbReference type="Proteomes" id="UP000078599"/>
    </source>
</evidence>
<dbReference type="AlphaFoldDB" id="D6CMQ9"/>
<dbReference type="eggNOG" id="COG2982">
    <property type="taxonomic scope" value="Bacteria"/>
</dbReference>
<dbReference type="EMBL" id="CTRI01000029">
    <property type="protein sequence ID" value="CQR38074.1"/>
    <property type="molecule type" value="Genomic_DNA"/>
</dbReference>
<dbReference type="InterPro" id="IPR052894">
    <property type="entry name" value="AsmA-related"/>
</dbReference>
<keyword evidence="6" id="KW-1185">Reference proteome</keyword>
<feature type="domain" description="AsmA" evidence="2">
    <location>
        <begin position="24"/>
        <end position="250"/>
    </location>
</feature>
<keyword evidence="1" id="KW-0472">Membrane</keyword>
<evidence type="ECO:0000313" key="5">
    <source>
        <dbReference type="Proteomes" id="UP000002372"/>
    </source>
</evidence>
<dbReference type="Pfam" id="PF05170">
    <property type="entry name" value="AsmA"/>
    <property type="match status" value="2"/>
</dbReference>
<dbReference type="Proteomes" id="UP000078599">
    <property type="component" value="Unassembled WGS sequence"/>
</dbReference>
<sequence>MTEVTAPQPEAPAPRRRWPMRLFKGLLAALLAAVILVVGGMSILLLTFDPNQYKATLIQVVQEREHRTLTLPGTIEITLFPPLTLRTGPFSLSERDSPAVFARADDLRLHLDLFALLRRKLVVDRVVMIKPQIHVARDAQGRLNFADLLPDSKPESAPPRSPLGLSVHRLQVEQGVLFYDDDKAKLHGQLDGLDVGLSGLDGGNAGAFHLETTARFVQPALATRIALRGKLLADPAQHSVALTDLALSAQGDVPGLKAMQAQLSADQLGLRTGSLWALTARQWRIKTTGRTESGENLSAQISLPTLEAKGDTVQIGPLDASAEIGAAQALQLQCKAQQAAGAWSALRVPVAQCDVQRGAAGKPGAMRLTLASPLQLDLTHAHYVLPAIKLSGQLTPSAKPQTLALQGNAQYDGGANGPMSGPTAQFQLQGLLAGSGMKLSGGWAQPDTLRLDVNADRLNLDDWLPPPAAQPKAAAPAPAPIDLAAFQKLGLGAQFKIGSLLFKGMQWSAVQGQLTSDRKTLALQPFSAQGFGGSVDANLRVNLAQQQYTLQQSGRDVSVQPVLQALVGKDFLLGKANWTMNLSAQGQTLPALIASLSGKARLDVRNGAVKGFNLAQMLRNARALLAARKDGQFAATAGEQTDFTALGATFVLQNGVANNSDLMVQSPLLRVGGEGWFDLPRQRLDYLLLPAVVGSPRGQGGADLAVLRGVTVPVRIAGSFAQPSYTVLWSQAGGNLLKQTLKNTLQNELQKQLAPAQAQPLQKAVPGLFKGLFP</sequence>
<dbReference type="KEGG" id="thi:THI_3240"/>
<protein>
    <recommendedName>
        <fullName evidence="2">AsmA domain-containing protein</fullName>
    </recommendedName>
</protein>
<accession>D6CMQ9</accession>
<evidence type="ECO:0000259" key="2">
    <source>
        <dbReference type="Pfam" id="PF05170"/>
    </source>
</evidence>